<sequence length="234" mass="27344">MANYAALKELYDDVIVKTEVRTNNAFYPQHFSSYFLNLLTTVNFDNTPAQEGPSSCIGVHEASFKLNHFRLIFYDVSCQLCSHKKWIHQFNDIHFIVYVVSLADFDELTPSNSNKMHESMNEFERICNNNLFEKKRIILLFNKIDLFKNKITLGSSISQTFGDYDGPNEYESMLAFVKEKFKHVNKNSKTFIWCHQTCATDITAIDNDLKYILLNALEIMKTYLILEAIEDFYF</sequence>
<accession>A0AC35TUM4</accession>
<proteinExistence type="predicted"/>
<evidence type="ECO:0000313" key="2">
    <source>
        <dbReference type="WBParaSite" id="RSKR_0000456200.1"/>
    </source>
</evidence>
<dbReference type="WBParaSite" id="RSKR_0000456200.1">
    <property type="protein sequence ID" value="RSKR_0000456200.1"/>
    <property type="gene ID" value="RSKR_0000456200"/>
</dbReference>
<protein>
    <submittedName>
        <fullName evidence="2">G-protein alpha subunit</fullName>
    </submittedName>
</protein>
<evidence type="ECO:0000313" key="1">
    <source>
        <dbReference type="Proteomes" id="UP000095286"/>
    </source>
</evidence>
<name>A0AC35TUM4_9BILA</name>
<organism evidence="1 2">
    <name type="scientific">Rhabditophanes sp. KR3021</name>
    <dbReference type="NCBI Taxonomy" id="114890"/>
    <lineage>
        <taxon>Eukaryota</taxon>
        <taxon>Metazoa</taxon>
        <taxon>Ecdysozoa</taxon>
        <taxon>Nematoda</taxon>
        <taxon>Chromadorea</taxon>
        <taxon>Rhabditida</taxon>
        <taxon>Tylenchina</taxon>
        <taxon>Panagrolaimomorpha</taxon>
        <taxon>Strongyloidoidea</taxon>
        <taxon>Alloionematidae</taxon>
        <taxon>Rhabditophanes</taxon>
    </lineage>
</organism>
<reference evidence="2" key="1">
    <citation type="submission" date="2016-11" db="UniProtKB">
        <authorList>
            <consortium name="WormBaseParasite"/>
        </authorList>
    </citation>
    <scope>IDENTIFICATION</scope>
    <source>
        <strain evidence="2">KR3021</strain>
    </source>
</reference>
<dbReference type="Proteomes" id="UP000095286">
    <property type="component" value="Unplaced"/>
</dbReference>